<feature type="transmembrane region" description="Helical" evidence="1">
    <location>
        <begin position="141"/>
        <end position="160"/>
    </location>
</feature>
<name>A0A4Q1BRV4_TREME</name>
<dbReference type="InterPro" id="IPR000326">
    <property type="entry name" value="PAP2/HPO"/>
</dbReference>
<evidence type="ECO:0000313" key="3">
    <source>
        <dbReference type="EMBL" id="RXK40696.1"/>
    </source>
</evidence>
<dbReference type="InParanoid" id="A0A4Q1BRV4"/>
<dbReference type="Proteomes" id="UP000289152">
    <property type="component" value="Unassembled WGS sequence"/>
</dbReference>
<dbReference type="PANTHER" id="PTHR14969">
    <property type="entry name" value="SPHINGOSINE-1-PHOSPHATE PHOSPHOHYDROLASE"/>
    <property type="match status" value="1"/>
</dbReference>
<dbReference type="InterPro" id="IPR036938">
    <property type="entry name" value="PAP2/HPO_sf"/>
</dbReference>
<dbReference type="EMBL" id="SDIL01000015">
    <property type="protein sequence ID" value="RXK40696.1"/>
    <property type="molecule type" value="Genomic_DNA"/>
</dbReference>
<keyword evidence="4" id="KW-1185">Reference proteome</keyword>
<sequence length="184" mass="20490">MGVRHPHKPSEYPSFILYLLDKTHLTVTAATTIYVLYQRRAHPLYFGIGAILSSISAKLVKHFIRDPRPPPASSISSPVRPKRTYGMPSTHSTVLTFFLAYLLPQSPTFTHPYIYGTSIAAYWAAGVWSRTKLGYHTWPQCLGGIFFGAALAWGWNSLWIGQPSLEGNIQTLIDLMLSPLGLSN</sequence>
<dbReference type="Pfam" id="PF01569">
    <property type="entry name" value="PAP2"/>
    <property type="match status" value="1"/>
</dbReference>
<feature type="domain" description="Phosphatidic acid phosphatase type 2/haloperoxidase" evidence="2">
    <location>
        <begin position="44"/>
        <end position="155"/>
    </location>
</feature>
<organism evidence="3 4">
    <name type="scientific">Tremella mesenterica</name>
    <name type="common">Jelly fungus</name>
    <dbReference type="NCBI Taxonomy" id="5217"/>
    <lineage>
        <taxon>Eukaryota</taxon>
        <taxon>Fungi</taxon>
        <taxon>Dikarya</taxon>
        <taxon>Basidiomycota</taxon>
        <taxon>Agaricomycotina</taxon>
        <taxon>Tremellomycetes</taxon>
        <taxon>Tremellales</taxon>
        <taxon>Tremellaceae</taxon>
        <taxon>Tremella</taxon>
    </lineage>
</organism>
<reference evidence="3 4" key="1">
    <citation type="submission" date="2016-06" db="EMBL/GenBank/DDBJ databases">
        <title>Evolution of pathogenesis and genome organization in the Tremellales.</title>
        <authorList>
            <person name="Cuomo C."/>
            <person name="Litvintseva A."/>
            <person name="Heitman J."/>
            <person name="Chen Y."/>
            <person name="Sun S."/>
            <person name="Springer D."/>
            <person name="Dromer F."/>
            <person name="Young S."/>
            <person name="Zeng Q."/>
            <person name="Chapman S."/>
            <person name="Gujja S."/>
            <person name="Saif S."/>
            <person name="Birren B."/>
        </authorList>
    </citation>
    <scope>NUCLEOTIDE SEQUENCE [LARGE SCALE GENOMIC DNA]</scope>
    <source>
        <strain evidence="3 4">ATCC 28783</strain>
    </source>
</reference>
<dbReference type="VEuPathDB" id="FungiDB:TREMEDRAFT_37326"/>
<gene>
    <name evidence="3" type="ORF">M231_01947</name>
</gene>
<proteinExistence type="predicted"/>
<evidence type="ECO:0000313" key="4">
    <source>
        <dbReference type="Proteomes" id="UP000289152"/>
    </source>
</evidence>
<dbReference type="AlphaFoldDB" id="A0A4Q1BRV4"/>
<keyword evidence="1" id="KW-1133">Transmembrane helix</keyword>
<accession>A0A4Q1BRV4</accession>
<keyword evidence="1" id="KW-0812">Transmembrane</keyword>
<dbReference type="Gene3D" id="1.20.144.10">
    <property type="entry name" value="Phosphatidic acid phosphatase type 2/haloperoxidase"/>
    <property type="match status" value="1"/>
</dbReference>
<dbReference type="STRING" id="5217.A0A4Q1BRV4"/>
<dbReference type="OMA" id="VWLGHHT"/>
<feature type="transmembrane region" description="Helical" evidence="1">
    <location>
        <begin position="12"/>
        <end position="37"/>
    </location>
</feature>
<evidence type="ECO:0000256" key="1">
    <source>
        <dbReference type="SAM" id="Phobius"/>
    </source>
</evidence>
<dbReference type="OrthoDB" id="302705at2759"/>
<evidence type="ECO:0000259" key="2">
    <source>
        <dbReference type="Pfam" id="PF01569"/>
    </source>
</evidence>
<protein>
    <recommendedName>
        <fullName evidence="2">Phosphatidic acid phosphatase type 2/haloperoxidase domain-containing protein</fullName>
    </recommendedName>
</protein>
<dbReference type="GO" id="GO:0042392">
    <property type="term" value="F:sphingosine-1-phosphate phosphatase activity"/>
    <property type="evidence" value="ECO:0007669"/>
    <property type="project" value="TreeGrafter"/>
</dbReference>
<keyword evidence="1" id="KW-0472">Membrane</keyword>
<dbReference type="SUPFAM" id="SSF48317">
    <property type="entry name" value="Acid phosphatase/Vanadium-dependent haloperoxidase"/>
    <property type="match status" value="1"/>
</dbReference>
<comment type="caution">
    <text evidence="3">The sequence shown here is derived from an EMBL/GenBank/DDBJ whole genome shotgun (WGS) entry which is preliminary data.</text>
</comment>
<dbReference type="PANTHER" id="PTHR14969:SF13">
    <property type="entry name" value="AT30094P"/>
    <property type="match status" value="1"/>
</dbReference>